<evidence type="ECO:0000313" key="2">
    <source>
        <dbReference type="EMBL" id="KAK6507126.1"/>
    </source>
</evidence>
<proteinExistence type="predicted"/>
<evidence type="ECO:0000313" key="3">
    <source>
        <dbReference type="Proteomes" id="UP001370758"/>
    </source>
</evidence>
<keyword evidence="1" id="KW-0812">Transmembrane</keyword>
<sequence>MAFLTNALAAASQLDYNWYKIAISTLTVTIFISFYWACCRSPPRRPGCPLVYKAPVPPKTPTRPPNLFCLNWTFPYGPEIRRLEKFHVDLKDPGSSRRELKKYDIAGVLIMPYDGYFHGHGKLLLADDEGTDTRDLRRSDIGIAVYREDAYEAMLVLGSPLLGVLTNPGPVWEKPMSCDEFEEMARKFDEARKLELPHIYAV</sequence>
<evidence type="ECO:0000256" key="1">
    <source>
        <dbReference type="SAM" id="Phobius"/>
    </source>
</evidence>
<dbReference type="Proteomes" id="UP001370758">
    <property type="component" value="Unassembled WGS sequence"/>
</dbReference>
<reference evidence="2 3" key="1">
    <citation type="submission" date="2023-08" db="EMBL/GenBank/DDBJ databases">
        <authorList>
            <person name="Palmer J.M."/>
        </authorList>
    </citation>
    <scope>NUCLEOTIDE SEQUENCE [LARGE SCALE GENOMIC DNA]</scope>
    <source>
        <strain evidence="2 3">TWF481</strain>
    </source>
</reference>
<feature type="transmembrane region" description="Helical" evidence="1">
    <location>
        <begin position="18"/>
        <end position="37"/>
    </location>
</feature>
<keyword evidence="1" id="KW-1133">Transmembrane helix</keyword>
<accession>A0AAV9WFC0</accession>
<keyword evidence="3" id="KW-1185">Reference proteome</keyword>
<dbReference type="AlphaFoldDB" id="A0AAV9WFC0"/>
<comment type="caution">
    <text evidence="2">The sequence shown here is derived from an EMBL/GenBank/DDBJ whole genome shotgun (WGS) entry which is preliminary data.</text>
</comment>
<protein>
    <submittedName>
        <fullName evidence="2">Uncharacterized protein</fullName>
    </submittedName>
</protein>
<name>A0AAV9WFC0_9PEZI</name>
<gene>
    <name evidence="2" type="ORF">TWF481_005575</name>
</gene>
<keyword evidence="1" id="KW-0472">Membrane</keyword>
<dbReference type="EMBL" id="JAVHJL010000003">
    <property type="protein sequence ID" value="KAK6507126.1"/>
    <property type="molecule type" value="Genomic_DNA"/>
</dbReference>
<organism evidence="2 3">
    <name type="scientific">Arthrobotrys musiformis</name>
    <dbReference type="NCBI Taxonomy" id="47236"/>
    <lineage>
        <taxon>Eukaryota</taxon>
        <taxon>Fungi</taxon>
        <taxon>Dikarya</taxon>
        <taxon>Ascomycota</taxon>
        <taxon>Pezizomycotina</taxon>
        <taxon>Orbiliomycetes</taxon>
        <taxon>Orbiliales</taxon>
        <taxon>Orbiliaceae</taxon>
        <taxon>Arthrobotrys</taxon>
    </lineage>
</organism>